<proteinExistence type="predicted"/>
<dbReference type="EMBL" id="QGKV02000832">
    <property type="protein sequence ID" value="KAF3545682.1"/>
    <property type="molecule type" value="Genomic_DNA"/>
</dbReference>
<reference evidence="2 3" key="1">
    <citation type="journal article" date="2020" name="BMC Genomics">
        <title>Intraspecific diversification of the crop wild relative Brassica cretica Lam. using demographic model selection.</title>
        <authorList>
            <person name="Kioukis A."/>
            <person name="Michalopoulou V.A."/>
            <person name="Briers L."/>
            <person name="Pirintsos S."/>
            <person name="Studholme D.J."/>
            <person name="Pavlidis P."/>
            <person name="Sarris P.F."/>
        </authorList>
    </citation>
    <scope>NUCLEOTIDE SEQUENCE [LARGE SCALE GENOMIC DNA]</scope>
    <source>
        <strain evidence="3">cv. PFS-1207/04</strain>
    </source>
</reference>
<sequence>MRYLRRADTRKLSRFSPYDDTRGHRRSDTQTHGAQSHYGNLKEHHYHDNGRRENPPTEDSQIDHTRHLKTEKETETELTPDNTVTSSLPLRKAPTSHSVPEACDQLTPLLGTRTVYTPCCETFALERLSGGEANTASGERRSGLERISVPSSRVPLLHNGVTNSDSGRLQEVDIHYLEEVAPYQTPENLSRPSSSKAPPVMPSFDAGMVKRSPIRTLSEDRAHVSLRLGPLPISPSSESPPPPLPLSKAAGKKKLTKPPPKKRVMRSSPTQGINLHKRRVTKTQSSPRRKLLYLT</sequence>
<comment type="caution">
    <text evidence="2">The sequence shown here is derived from an EMBL/GenBank/DDBJ whole genome shotgun (WGS) entry which is preliminary data.</text>
</comment>
<feature type="compositionally biased region" description="Basic residues" evidence="1">
    <location>
        <begin position="250"/>
        <end position="265"/>
    </location>
</feature>
<feature type="compositionally biased region" description="Basic and acidic residues" evidence="1">
    <location>
        <begin position="40"/>
        <end position="75"/>
    </location>
</feature>
<accession>A0ABQ7C2A9</accession>
<evidence type="ECO:0000313" key="3">
    <source>
        <dbReference type="Proteomes" id="UP000266723"/>
    </source>
</evidence>
<gene>
    <name evidence="2" type="ORF">DY000_02010567</name>
</gene>
<keyword evidence="3" id="KW-1185">Reference proteome</keyword>
<feature type="compositionally biased region" description="Polar residues" evidence="1">
    <location>
        <begin position="185"/>
        <end position="196"/>
    </location>
</feature>
<organism evidence="2 3">
    <name type="scientific">Brassica cretica</name>
    <name type="common">Mustard</name>
    <dbReference type="NCBI Taxonomy" id="69181"/>
    <lineage>
        <taxon>Eukaryota</taxon>
        <taxon>Viridiplantae</taxon>
        <taxon>Streptophyta</taxon>
        <taxon>Embryophyta</taxon>
        <taxon>Tracheophyta</taxon>
        <taxon>Spermatophyta</taxon>
        <taxon>Magnoliopsida</taxon>
        <taxon>eudicotyledons</taxon>
        <taxon>Gunneridae</taxon>
        <taxon>Pentapetalae</taxon>
        <taxon>rosids</taxon>
        <taxon>malvids</taxon>
        <taxon>Brassicales</taxon>
        <taxon>Brassicaceae</taxon>
        <taxon>Brassiceae</taxon>
        <taxon>Brassica</taxon>
    </lineage>
</organism>
<feature type="region of interest" description="Disordered" evidence="1">
    <location>
        <begin position="228"/>
        <end position="295"/>
    </location>
</feature>
<evidence type="ECO:0000256" key="1">
    <source>
        <dbReference type="SAM" id="MobiDB-lite"/>
    </source>
</evidence>
<feature type="compositionally biased region" description="Basic residues" evidence="1">
    <location>
        <begin position="275"/>
        <end position="295"/>
    </location>
</feature>
<feature type="region of interest" description="Disordered" evidence="1">
    <location>
        <begin position="183"/>
        <end position="206"/>
    </location>
</feature>
<name>A0ABQ7C2A9_BRACR</name>
<feature type="compositionally biased region" description="Basic and acidic residues" evidence="1">
    <location>
        <begin position="1"/>
        <end position="29"/>
    </location>
</feature>
<protein>
    <submittedName>
        <fullName evidence="2">Uncharacterized protein</fullName>
    </submittedName>
</protein>
<dbReference type="Proteomes" id="UP000266723">
    <property type="component" value="Unassembled WGS sequence"/>
</dbReference>
<evidence type="ECO:0000313" key="2">
    <source>
        <dbReference type="EMBL" id="KAF3545682.1"/>
    </source>
</evidence>
<feature type="region of interest" description="Disordered" evidence="1">
    <location>
        <begin position="1"/>
        <end position="100"/>
    </location>
</feature>